<dbReference type="OrthoDB" id="9796817at2"/>
<evidence type="ECO:0000259" key="7">
    <source>
        <dbReference type="Pfam" id="PF00496"/>
    </source>
</evidence>
<dbReference type="eggNOG" id="COG4166">
    <property type="taxonomic scope" value="Bacteria"/>
</dbReference>
<dbReference type="PANTHER" id="PTHR30290">
    <property type="entry name" value="PERIPLASMIC BINDING COMPONENT OF ABC TRANSPORTER"/>
    <property type="match status" value="1"/>
</dbReference>
<dbReference type="EMBL" id="AZGA01000088">
    <property type="protein sequence ID" value="KRM30661.1"/>
    <property type="molecule type" value="Genomic_DNA"/>
</dbReference>
<dbReference type="PANTHER" id="PTHR30290:SF10">
    <property type="entry name" value="PERIPLASMIC OLIGOPEPTIDE-BINDING PROTEIN-RELATED"/>
    <property type="match status" value="1"/>
</dbReference>
<dbReference type="GO" id="GO:1904680">
    <property type="term" value="F:peptide transmembrane transporter activity"/>
    <property type="evidence" value="ECO:0007669"/>
    <property type="project" value="TreeGrafter"/>
</dbReference>
<dbReference type="Gene3D" id="3.90.76.10">
    <property type="entry name" value="Dipeptide-binding Protein, Domain 1"/>
    <property type="match status" value="1"/>
</dbReference>
<sequence length="550" mass="60452">MKRHKVLISVLLSTAAIFLLAACGQTSTSKSNGSGTQLAAKQTATIVSTKEITSLDPTNVIDATSTQILQNVYEGLYRLDQHNQPVVAGAKALPTISPDGLTYTIDLRQDAKWSNGDPVTAEDYVYAWQRGVSQKNAAQNLAQYQSVKNAKAIIQDHQDPTTLGVKALSKYQLQIQLAQPTTYFTKLLTTISFFPVNHTYASNIGKNYGATSNKAVYNGPYRLTGFRGSGTSEDWTLVKNKSYWQQKTVKMQQLKFKLIKETATGAELFEDKKVGQTPITGQITKNYQNNAAYHSAASSSSVYLGYNFNQELFKNAKVRQAIALVLNRQALAKHTLQDGSTAATGLIPKGIFSGDQGTDFATAAGNLTTTDTKKATKLWQEAKSELNLKGTTEFDLLTFENEDERLATQYIQGQVQKYLPGLKVNIKVQPVSVFMKNTTAGNFGMYLVSWGSDYPDAGSQLSLFTSDSGNNWGHYSSAKYDALLNQANAQTDAAKRWSDQQAAQKVLLSDYGISPVFFTRVTYLQNPKLKGVTLNTQEGSFNYQKAYLVK</sequence>
<keyword evidence="5" id="KW-0571">Peptide transport</keyword>
<keyword evidence="9" id="KW-1185">Reference proteome</keyword>
<dbReference type="Gene3D" id="3.40.190.10">
    <property type="entry name" value="Periplasmic binding protein-like II"/>
    <property type="match status" value="1"/>
</dbReference>
<dbReference type="GO" id="GO:0015833">
    <property type="term" value="P:peptide transport"/>
    <property type="evidence" value="ECO:0007669"/>
    <property type="project" value="UniProtKB-KW"/>
</dbReference>
<name>X0PCE1_9LACO</name>
<evidence type="ECO:0000256" key="6">
    <source>
        <dbReference type="SAM" id="SignalP"/>
    </source>
</evidence>
<dbReference type="FunFam" id="3.90.76.10:FF:000001">
    <property type="entry name" value="Oligopeptide ABC transporter substrate-binding protein"/>
    <property type="match status" value="1"/>
</dbReference>
<dbReference type="STRING" id="1423734.FC83_GL001797"/>
<dbReference type="GO" id="GO:0043190">
    <property type="term" value="C:ATP-binding cassette (ABC) transporter complex"/>
    <property type="evidence" value="ECO:0007669"/>
    <property type="project" value="InterPro"/>
</dbReference>
<evidence type="ECO:0000313" key="8">
    <source>
        <dbReference type="EMBL" id="KRM30661.1"/>
    </source>
</evidence>
<keyword evidence="5" id="KW-0653">Protein transport</keyword>
<dbReference type="SUPFAM" id="SSF53850">
    <property type="entry name" value="Periplasmic binding protein-like II"/>
    <property type="match status" value="1"/>
</dbReference>
<dbReference type="InterPro" id="IPR039424">
    <property type="entry name" value="SBP_5"/>
</dbReference>
<comment type="similarity">
    <text evidence="2">Belongs to the bacterial solute-binding protein 5 family.</text>
</comment>
<dbReference type="Gene3D" id="3.10.105.10">
    <property type="entry name" value="Dipeptide-binding Protein, Domain 3"/>
    <property type="match status" value="1"/>
</dbReference>
<feature type="chain" id="PRO_5009980959" evidence="6">
    <location>
        <begin position="22"/>
        <end position="550"/>
    </location>
</feature>
<protein>
    <submittedName>
        <fullName evidence="8">Putative pheromone binding protein</fullName>
    </submittedName>
</protein>
<evidence type="ECO:0000256" key="2">
    <source>
        <dbReference type="ARBA" id="ARBA00005695"/>
    </source>
</evidence>
<keyword evidence="4 6" id="KW-0732">Signal</keyword>
<proteinExistence type="inferred from homology"/>
<accession>X0PCE1</accession>
<comment type="subcellular location">
    <subcellularLocation>
        <location evidence="1">Cell envelope</location>
    </subcellularLocation>
</comment>
<dbReference type="FunFam" id="3.10.105.10:FF:000001">
    <property type="entry name" value="Oligopeptide ABC transporter, oligopeptide-binding protein"/>
    <property type="match status" value="1"/>
</dbReference>
<dbReference type="GO" id="GO:0030288">
    <property type="term" value="C:outer membrane-bounded periplasmic space"/>
    <property type="evidence" value="ECO:0007669"/>
    <property type="project" value="UniProtKB-ARBA"/>
</dbReference>
<dbReference type="RefSeq" id="WP_035450578.1">
    <property type="nucleotide sequence ID" value="NZ_AZGA01000088.1"/>
</dbReference>
<comment type="caution">
    <text evidence="8">The sequence shown here is derived from an EMBL/GenBank/DDBJ whole genome shotgun (WGS) entry which is preliminary data.</text>
</comment>
<feature type="signal peptide" evidence="6">
    <location>
        <begin position="1"/>
        <end position="21"/>
    </location>
</feature>
<organism evidence="8 9">
    <name type="scientific">Agrilactobacillus composti DSM 18527 = JCM 14202</name>
    <dbReference type="NCBI Taxonomy" id="1423734"/>
    <lineage>
        <taxon>Bacteria</taxon>
        <taxon>Bacillati</taxon>
        <taxon>Bacillota</taxon>
        <taxon>Bacilli</taxon>
        <taxon>Lactobacillales</taxon>
        <taxon>Lactobacillaceae</taxon>
        <taxon>Agrilactobacillus</taxon>
    </lineage>
</organism>
<gene>
    <name evidence="8" type="ORF">FC83_GL001797</name>
</gene>
<evidence type="ECO:0000256" key="1">
    <source>
        <dbReference type="ARBA" id="ARBA00004196"/>
    </source>
</evidence>
<evidence type="ECO:0000313" key="9">
    <source>
        <dbReference type="Proteomes" id="UP000051236"/>
    </source>
</evidence>
<dbReference type="PATRIC" id="fig|1423734.3.peg.1816"/>
<dbReference type="Pfam" id="PF00496">
    <property type="entry name" value="SBP_bac_5"/>
    <property type="match status" value="1"/>
</dbReference>
<dbReference type="Proteomes" id="UP000051236">
    <property type="component" value="Unassembled WGS sequence"/>
</dbReference>
<reference evidence="8 9" key="1">
    <citation type="journal article" date="2015" name="Genome Announc.">
        <title>Expanding the biotechnology potential of lactobacilli through comparative genomics of 213 strains and associated genera.</title>
        <authorList>
            <person name="Sun Z."/>
            <person name="Harris H.M."/>
            <person name="McCann A."/>
            <person name="Guo C."/>
            <person name="Argimon S."/>
            <person name="Zhang W."/>
            <person name="Yang X."/>
            <person name="Jeffery I.B."/>
            <person name="Cooney J.C."/>
            <person name="Kagawa T.F."/>
            <person name="Liu W."/>
            <person name="Song Y."/>
            <person name="Salvetti E."/>
            <person name="Wrobel A."/>
            <person name="Rasinkangas P."/>
            <person name="Parkhill J."/>
            <person name="Rea M.C."/>
            <person name="O'Sullivan O."/>
            <person name="Ritari J."/>
            <person name="Douillard F.P."/>
            <person name="Paul Ross R."/>
            <person name="Yang R."/>
            <person name="Briner A.E."/>
            <person name="Felis G.E."/>
            <person name="de Vos W.M."/>
            <person name="Barrangou R."/>
            <person name="Klaenhammer T.R."/>
            <person name="Caufield P.W."/>
            <person name="Cui Y."/>
            <person name="Zhang H."/>
            <person name="O'Toole P.W."/>
        </authorList>
    </citation>
    <scope>NUCLEOTIDE SEQUENCE [LARGE SCALE GENOMIC DNA]</scope>
    <source>
        <strain evidence="8 9">DSM 18527</strain>
    </source>
</reference>
<evidence type="ECO:0000256" key="4">
    <source>
        <dbReference type="ARBA" id="ARBA00022729"/>
    </source>
</evidence>
<dbReference type="AlphaFoldDB" id="X0PCE1"/>
<dbReference type="CDD" id="cd08504">
    <property type="entry name" value="PBP2_OppA"/>
    <property type="match status" value="1"/>
</dbReference>
<feature type="domain" description="Solute-binding protein family 5" evidence="7">
    <location>
        <begin position="90"/>
        <end position="471"/>
    </location>
</feature>
<dbReference type="InterPro" id="IPR030678">
    <property type="entry name" value="Peptide/Ni-bd"/>
</dbReference>
<evidence type="ECO:0000256" key="5">
    <source>
        <dbReference type="ARBA" id="ARBA00022856"/>
    </source>
</evidence>
<dbReference type="InterPro" id="IPR000914">
    <property type="entry name" value="SBP_5_dom"/>
</dbReference>
<dbReference type="PIRSF" id="PIRSF002741">
    <property type="entry name" value="MppA"/>
    <property type="match status" value="1"/>
</dbReference>
<evidence type="ECO:0000256" key="3">
    <source>
        <dbReference type="ARBA" id="ARBA00022448"/>
    </source>
</evidence>
<dbReference type="PROSITE" id="PS51257">
    <property type="entry name" value="PROKAR_LIPOPROTEIN"/>
    <property type="match status" value="1"/>
</dbReference>
<keyword evidence="3" id="KW-0813">Transport</keyword>